<dbReference type="CDD" id="cd08435">
    <property type="entry name" value="PBP2_GbpR"/>
    <property type="match status" value="1"/>
</dbReference>
<keyword evidence="2" id="KW-0805">Transcription regulation</keyword>
<accession>A0ABU9BP22</accession>
<dbReference type="PANTHER" id="PTHR30419">
    <property type="entry name" value="HTH-TYPE TRANSCRIPTIONAL REGULATOR YBHD"/>
    <property type="match status" value="1"/>
</dbReference>
<dbReference type="EMBL" id="JBBUTG010000006">
    <property type="protein sequence ID" value="MEK8031702.1"/>
    <property type="molecule type" value="Genomic_DNA"/>
</dbReference>
<dbReference type="Proteomes" id="UP001371218">
    <property type="component" value="Unassembled WGS sequence"/>
</dbReference>
<dbReference type="PROSITE" id="PS50931">
    <property type="entry name" value="HTH_LYSR"/>
    <property type="match status" value="1"/>
</dbReference>
<evidence type="ECO:0000313" key="6">
    <source>
        <dbReference type="EMBL" id="MEK8031702.1"/>
    </source>
</evidence>
<dbReference type="Pfam" id="PF03466">
    <property type="entry name" value="LysR_substrate"/>
    <property type="match status" value="1"/>
</dbReference>
<comment type="similarity">
    <text evidence="1">Belongs to the LysR transcriptional regulatory family.</text>
</comment>
<dbReference type="InterPro" id="IPR037405">
    <property type="entry name" value="GbpR_PBP2"/>
</dbReference>
<comment type="caution">
    <text evidence="6">The sequence shown here is derived from an EMBL/GenBank/DDBJ whole genome shotgun (WGS) entry which is preliminary data.</text>
</comment>
<dbReference type="Gene3D" id="1.10.10.10">
    <property type="entry name" value="Winged helix-like DNA-binding domain superfamily/Winged helix DNA-binding domain"/>
    <property type="match status" value="1"/>
</dbReference>
<dbReference type="InterPro" id="IPR036388">
    <property type="entry name" value="WH-like_DNA-bd_sf"/>
</dbReference>
<keyword evidence="3" id="KW-0238">DNA-binding</keyword>
<dbReference type="InterPro" id="IPR000847">
    <property type="entry name" value="LysR_HTH_N"/>
</dbReference>
<dbReference type="SUPFAM" id="SSF53850">
    <property type="entry name" value="Periplasmic binding protein-like II"/>
    <property type="match status" value="1"/>
</dbReference>
<dbReference type="SUPFAM" id="SSF46785">
    <property type="entry name" value="Winged helix' DNA-binding domain"/>
    <property type="match status" value="1"/>
</dbReference>
<keyword evidence="4" id="KW-0804">Transcription</keyword>
<proteinExistence type="inferred from homology"/>
<evidence type="ECO:0000256" key="3">
    <source>
        <dbReference type="ARBA" id="ARBA00023125"/>
    </source>
</evidence>
<evidence type="ECO:0000256" key="2">
    <source>
        <dbReference type="ARBA" id="ARBA00023015"/>
    </source>
</evidence>
<protein>
    <submittedName>
        <fullName evidence="6">LysR family transcriptional regulator</fullName>
    </submittedName>
</protein>
<gene>
    <name evidence="6" type="ORF">AACH06_12820</name>
</gene>
<dbReference type="InterPro" id="IPR050950">
    <property type="entry name" value="HTH-type_LysR_regulators"/>
</dbReference>
<keyword evidence="7" id="KW-1185">Reference proteome</keyword>
<dbReference type="PANTHER" id="PTHR30419:SF8">
    <property type="entry name" value="NITROGEN ASSIMILATION TRANSCRIPTIONAL ACTIVATOR-RELATED"/>
    <property type="match status" value="1"/>
</dbReference>
<reference evidence="6 7" key="1">
    <citation type="submission" date="2024-04" db="EMBL/GenBank/DDBJ databases">
        <title>Novel species of the genus Ideonella isolated from streams.</title>
        <authorList>
            <person name="Lu H."/>
        </authorList>
    </citation>
    <scope>NUCLEOTIDE SEQUENCE [LARGE SCALE GENOMIC DNA]</scope>
    <source>
        <strain evidence="6 7">DXS29W</strain>
    </source>
</reference>
<evidence type="ECO:0000256" key="1">
    <source>
        <dbReference type="ARBA" id="ARBA00009437"/>
    </source>
</evidence>
<name>A0ABU9BP22_9BURK</name>
<dbReference type="Pfam" id="PF00126">
    <property type="entry name" value="HTH_1"/>
    <property type="match status" value="1"/>
</dbReference>
<evidence type="ECO:0000256" key="4">
    <source>
        <dbReference type="ARBA" id="ARBA00023163"/>
    </source>
</evidence>
<organism evidence="6 7">
    <name type="scientific">Ideonella lacteola</name>
    <dbReference type="NCBI Taxonomy" id="2984193"/>
    <lineage>
        <taxon>Bacteria</taxon>
        <taxon>Pseudomonadati</taxon>
        <taxon>Pseudomonadota</taxon>
        <taxon>Betaproteobacteria</taxon>
        <taxon>Burkholderiales</taxon>
        <taxon>Sphaerotilaceae</taxon>
        <taxon>Ideonella</taxon>
    </lineage>
</organism>
<dbReference type="RefSeq" id="WP_341426091.1">
    <property type="nucleotide sequence ID" value="NZ_JBBUTG010000006.1"/>
</dbReference>
<sequence>MSTPPTHWSIRARLKTRQLLLLVTLQDEGNINRASQVLSMTQPAASKLLKDLEETLGVQLFERLPRGMRPTWYGEAMIRHARMALASLSEAYEEIESLKAGHFGQVSVGAITAPGLTLLPAAVSQVKEEHPSLRVSLQIETSDVLMERLAQGKLDMVIGRLFERHDKSALRYEALVEEPVSAISRPGHPLLASPKLALKDLASGGWIVPAAGSVLRHRFELMFQEEGLDTPANLVETSALLFMTKMLQQSDLIGVVASDVARYYAEHGMVAMLPIQLPCKMDAFGLITRSDKLLSPAAKVMLRAVKNAALAIYGTALDMADLA</sequence>
<feature type="domain" description="HTH lysR-type" evidence="5">
    <location>
        <begin position="14"/>
        <end position="71"/>
    </location>
</feature>
<dbReference type="PRINTS" id="PR00039">
    <property type="entry name" value="HTHLYSR"/>
</dbReference>
<dbReference type="InterPro" id="IPR036390">
    <property type="entry name" value="WH_DNA-bd_sf"/>
</dbReference>
<evidence type="ECO:0000259" key="5">
    <source>
        <dbReference type="PROSITE" id="PS50931"/>
    </source>
</evidence>
<dbReference type="Gene3D" id="3.40.190.290">
    <property type="match status" value="1"/>
</dbReference>
<dbReference type="InterPro" id="IPR005119">
    <property type="entry name" value="LysR_subst-bd"/>
</dbReference>
<evidence type="ECO:0000313" key="7">
    <source>
        <dbReference type="Proteomes" id="UP001371218"/>
    </source>
</evidence>